<keyword evidence="3" id="KW-0624">Polysaccharide degradation</keyword>
<dbReference type="PROSITE" id="PS50853">
    <property type="entry name" value="FN3"/>
    <property type="match status" value="12"/>
</dbReference>
<feature type="domain" description="Fibronectin type-III" evidence="5">
    <location>
        <begin position="1381"/>
        <end position="1474"/>
    </location>
</feature>
<evidence type="ECO:0000313" key="6">
    <source>
        <dbReference type="EMBL" id="ANZ38361.1"/>
    </source>
</evidence>
<feature type="domain" description="Fibronectin type-III" evidence="5">
    <location>
        <begin position="1290"/>
        <end position="1378"/>
    </location>
</feature>
<feature type="domain" description="Fibronectin type-III" evidence="5">
    <location>
        <begin position="453"/>
        <end position="549"/>
    </location>
</feature>
<dbReference type="PANTHER" id="PTHR13817">
    <property type="entry name" value="TITIN"/>
    <property type="match status" value="1"/>
</dbReference>
<dbReference type="CDD" id="cd00063">
    <property type="entry name" value="FN3"/>
    <property type="match status" value="10"/>
</dbReference>
<evidence type="ECO:0000256" key="4">
    <source>
        <dbReference type="SAM" id="SignalP"/>
    </source>
</evidence>
<dbReference type="InterPro" id="IPR036116">
    <property type="entry name" value="FN3_sf"/>
</dbReference>
<name>A0A1B2HKW2_9PSEU</name>
<dbReference type="InterPro" id="IPR050964">
    <property type="entry name" value="Striated_Muscle_Regulatory"/>
</dbReference>
<accession>A0A1B2HKW2</accession>
<evidence type="ECO:0000256" key="3">
    <source>
        <dbReference type="ARBA" id="ARBA00023326"/>
    </source>
</evidence>
<proteinExistence type="predicted"/>
<reference evidence="6 7" key="1">
    <citation type="submission" date="2016-07" db="EMBL/GenBank/DDBJ databases">
        <title>Complete genome sequence of the Lentzea guizhouensis DHS C013.</title>
        <authorList>
            <person name="Cao C."/>
        </authorList>
    </citation>
    <scope>NUCLEOTIDE SEQUENCE [LARGE SCALE GENOMIC DNA]</scope>
    <source>
        <strain evidence="6 7">DHS C013</strain>
    </source>
</reference>
<dbReference type="EMBL" id="CP016793">
    <property type="protein sequence ID" value="ANZ38361.1"/>
    <property type="molecule type" value="Genomic_DNA"/>
</dbReference>
<protein>
    <recommendedName>
        <fullName evidence="5">Fibronectin type-III domain-containing protein</fullName>
    </recommendedName>
</protein>
<feature type="domain" description="Fibronectin type-III" evidence="5">
    <location>
        <begin position="1011"/>
        <end position="1103"/>
    </location>
</feature>
<keyword evidence="2" id="KW-0378">Hydrolase</keyword>
<feature type="chain" id="PRO_5008538234" description="Fibronectin type-III domain-containing protein" evidence="4">
    <location>
        <begin position="31"/>
        <end position="1634"/>
    </location>
</feature>
<dbReference type="SMART" id="SM00060">
    <property type="entry name" value="FN3"/>
    <property type="match status" value="12"/>
</dbReference>
<feature type="domain" description="Fibronectin type-III" evidence="5">
    <location>
        <begin position="360"/>
        <end position="452"/>
    </location>
</feature>
<keyword evidence="3" id="KW-0119">Carbohydrate metabolism</keyword>
<keyword evidence="1" id="KW-0677">Repeat</keyword>
<dbReference type="GO" id="GO:0000272">
    <property type="term" value="P:polysaccharide catabolic process"/>
    <property type="evidence" value="ECO:0007669"/>
    <property type="project" value="UniProtKB-KW"/>
</dbReference>
<feature type="domain" description="Fibronectin type-III" evidence="5">
    <location>
        <begin position="1104"/>
        <end position="1195"/>
    </location>
</feature>
<sequence length="1634" mass="175639">MTWGYAVRRRFVLSFLMLLGLVAVPPPAQAAIDLNALFTAYGNQGGHWTGGDSTVSVPLPDGRVAWLFSDTFLGAVNADHSRPRTAPFIRNSIVVQQGDQLVQTVHGGTAQDPKTLVTGGDPDQFLWIGSAAVQNGSLKALYGRYENAGEGPLGFRRVGTSLVTFALPGLTVASVQDLNRLGKVGWGTAIFTDAGFDYVYGTEDVHGYKFAHVARVAAGNLATPWQYWNGTAWVSDEAQSKRLFSGGGTAFSVIRKDGQIVLVTHDGNVGFSPWFVAYTASGPTGPFAGPSYLYKAPEPDGLKFAYDAQLHQEQADPGELVLSYNVNSLDEEASYRDARIYRPRFVDVTWPRPAQTGPAAPTGVAVALTTDGTGRVSWTAPGGQSFWLYQRDVTAGQTHFSRGHNTVGTPYQDVSGLKNGHTYEFRVSAVGSGGEGVFSTTVSATAQVTPPPAPTDLRATPGTDADVKLKWNAIPGSATVQYRLFKRDATAGDTEFTEVWFSNPASTEHTITGLVPGHTFEFRVSARNGGGDSPPSNTVQAAVVAAPPPAPTGLTAVAQGDGSVKLQWSSTGDGHWYWVYQRVVGKEENFTKLEHPVVNGTNATPGWLVKDQVYEFAVSSINRHNVESAKSAPVRATARYDKPGAPTGLTAISQGDGSVKLQWNSTGENHWYWIYQRDVGEEEEFQQLKYPVTTSTTFSPGMLLKDHVYEFKVSAVNTGGEGPMSAVVQATARYTPPPAPTGLTAVAGDGTVALSWNVVPTAWYWVYQRKVGDPGFTRLEYPVTTGSSFTAGFLANGSTYEFKVSATTAGGEGAASAVVSAKPMPPLPPKVTGLTATPTTAGEIKLAWDAQPGVYYWVHQGKAGTPLTKLEVPAAQAQFTATGLAHGQAYEFRIAATNLAGDGPQSDVRGATASYALPSAPTGLRGQAAGDGSVDLQWDSAGPNLFYWAYLRDLDQPGSGVVAAQLPAQRTFMSWPGLVHGHRYEFFVRAENAGGLGSQSGTVQVTALGGLPQPPSGLTATAGNAQVVLNWTASPTADVYYWVYYRNAFGTDGWRKLDLPFSATTATIGSLTNGQTYEFKIAATNWAGDSRATAVVSSRPLPPVPALAALTAIAGNNEVGLGWNAVEHATYFWVEYRTAGSSAGWTRLDLPATTWATTVRPLANGTEYEFRVISGNVAGESAASNVVRARPVPPAPAAPGNLRAVAGTKQVALTWNASPTGSVYYWVYYRPAGHANWYYFTYPASGTSFTATGLLNGFAYEFRVTAANLGGQSPPSNVVSATPFQPLPSAPGNLVATAGDRTATLSWNASSGADHYWVYFKPEGHNDWYYFQNPVYGTNYVATNLLNGFNYSFMVRAANEGGQSAQSNVVTVKPLPPAPIAPSRVDAWAERTTARVFVSWPASPTPGAVYNVEYRNASEDGWWLPLTTTNGTTAEIWRRPAGVVWQIRVKVRNLAGEATSPLGQSASNIWLQDVDSWGNNWSNGGNLLGSNVADAMNTPCYEGRWQTICFGWGANGRPVTYGDYFFFPGGLDAFNRLTQCEAIERLRMRNQYGVVLSELHSHNLPQHERVHSWQSGTYDLFGNYVLDYVKAVNYSMENSPSKTDWEWNAFEIQANLVWGHYRNPPYSGYGGCTY</sequence>
<dbReference type="OrthoDB" id="5482597at2"/>
<feature type="signal peptide" evidence="4">
    <location>
        <begin position="1"/>
        <end position="30"/>
    </location>
</feature>
<gene>
    <name evidence="6" type="ORF">BBK82_22115</name>
</gene>
<evidence type="ECO:0000256" key="2">
    <source>
        <dbReference type="ARBA" id="ARBA00023295"/>
    </source>
</evidence>
<dbReference type="GO" id="GO:0016798">
    <property type="term" value="F:hydrolase activity, acting on glycosyl bonds"/>
    <property type="evidence" value="ECO:0007669"/>
    <property type="project" value="UniProtKB-KW"/>
</dbReference>
<dbReference type="STRING" id="1586287.BBK82_22115"/>
<dbReference type="Proteomes" id="UP000093053">
    <property type="component" value="Chromosome"/>
</dbReference>
<keyword evidence="4" id="KW-0732">Signal</keyword>
<evidence type="ECO:0000259" key="5">
    <source>
        <dbReference type="PROSITE" id="PS50853"/>
    </source>
</evidence>
<keyword evidence="7" id="KW-1185">Reference proteome</keyword>
<dbReference type="KEGG" id="led:BBK82_22115"/>
<dbReference type="Pfam" id="PF00041">
    <property type="entry name" value="fn3"/>
    <property type="match status" value="6"/>
</dbReference>
<dbReference type="PANTHER" id="PTHR13817:SF73">
    <property type="entry name" value="FIBRONECTIN TYPE-III DOMAIN-CONTAINING PROTEIN"/>
    <property type="match status" value="1"/>
</dbReference>
<dbReference type="InterPro" id="IPR013783">
    <property type="entry name" value="Ig-like_fold"/>
</dbReference>
<dbReference type="InterPro" id="IPR003961">
    <property type="entry name" value="FN3_dom"/>
</dbReference>
<dbReference type="Gene3D" id="2.60.40.10">
    <property type="entry name" value="Immunoglobulins"/>
    <property type="match status" value="12"/>
</dbReference>
<dbReference type="SUPFAM" id="SSF49265">
    <property type="entry name" value="Fibronectin type III"/>
    <property type="match status" value="6"/>
</dbReference>
<feature type="domain" description="Fibronectin type-III" evidence="5">
    <location>
        <begin position="825"/>
        <end position="919"/>
    </location>
</feature>
<feature type="domain" description="Fibronectin type-III" evidence="5">
    <location>
        <begin position="739"/>
        <end position="824"/>
    </location>
</feature>
<feature type="domain" description="Fibronectin type-III" evidence="5">
    <location>
        <begin position="920"/>
        <end position="1010"/>
    </location>
</feature>
<keyword evidence="2" id="KW-0326">Glycosidase</keyword>
<feature type="domain" description="Fibronectin type-III" evidence="5">
    <location>
        <begin position="645"/>
        <end position="738"/>
    </location>
</feature>
<evidence type="ECO:0000313" key="7">
    <source>
        <dbReference type="Proteomes" id="UP000093053"/>
    </source>
</evidence>
<evidence type="ECO:0000256" key="1">
    <source>
        <dbReference type="ARBA" id="ARBA00022737"/>
    </source>
</evidence>
<organism evidence="6 7">
    <name type="scientific">Lentzea guizhouensis</name>
    <dbReference type="NCBI Taxonomy" id="1586287"/>
    <lineage>
        <taxon>Bacteria</taxon>
        <taxon>Bacillati</taxon>
        <taxon>Actinomycetota</taxon>
        <taxon>Actinomycetes</taxon>
        <taxon>Pseudonocardiales</taxon>
        <taxon>Pseudonocardiaceae</taxon>
        <taxon>Lentzea</taxon>
    </lineage>
</organism>
<feature type="domain" description="Fibronectin type-III" evidence="5">
    <location>
        <begin position="550"/>
        <end position="641"/>
    </location>
</feature>
<feature type="domain" description="Fibronectin type-III" evidence="5">
    <location>
        <begin position="1198"/>
        <end position="1287"/>
    </location>
</feature>